<feature type="compositionally biased region" description="Pro residues" evidence="2">
    <location>
        <begin position="275"/>
        <end position="288"/>
    </location>
</feature>
<evidence type="ECO:0000313" key="3">
    <source>
        <dbReference type="EMBL" id="MBC6464840.1"/>
    </source>
</evidence>
<sequence length="288" mass="30729">MRDGPLPGTYPISGGTAELLGDADRENGWVLSVGGVPQSYVDLSDPTYLDFEYTRLMGDVIDHLAPQSEAIDAVHVGGAACTLPRYVATTRPGSRQVVFESDAELVRLAREQLALDTVPGLDVRIADGRTGLTALADDTADLVIVDAYTAAAMPIELATDEFTREVARVLRSDGLQLVNVSDGSSLTFTRQVVATVSEVFPFVMLLAQQEVLSGRRFGNLVVAASPASLPDVDPGRTDASDDNDDHYSVRAGRLLGDDLGRFRAGARPLRDGERPPVPAPPPQVFGQD</sequence>
<feature type="region of interest" description="Disordered" evidence="2">
    <location>
        <begin position="228"/>
        <end position="252"/>
    </location>
</feature>
<gene>
    <name evidence="3" type="ORF">HKK74_04915</name>
</gene>
<feature type="region of interest" description="Disordered" evidence="2">
    <location>
        <begin position="264"/>
        <end position="288"/>
    </location>
</feature>
<dbReference type="RefSeq" id="WP_187241815.1">
    <property type="nucleotide sequence ID" value="NZ_BAAAOK010000008.1"/>
</dbReference>
<proteinExistence type="predicted"/>
<protein>
    <submittedName>
        <fullName evidence="3">Fused MFS/spermidine synthase</fullName>
    </submittedName>
</protein>
<comment type="caution">
    <text evidence="3">The sequence shown here is derived from an EMBL/GenBank/DDBJ whole genome shotgun (WGS) entry which is preliminary data.</text>
</comment>
<accession>A0ABR7LJ17</accession>
<keyword evidence="1" id="KW-0620">Polyamine biosynthesis</keyword>
<dbReference type="NCBIfam" id="NF037959">
    <property type="entry name" value="MFS_SpdSyn"/>
    <property type="match status" value="1"/>
</dbReference>
<keyword evidence="4" id="KW-1185">Reference proteome</keyword>
<name>A0ABR7LJ17_9ACTN</name>
<dbReference type="EMBL" id="JABVEC010000002">
    <property type="protein sequence ID" value="MBC6464840.1"/>
    <property type="molecule type" value="Genomic_DNA"/>
</dbReference>
<dbReference type="SUPFAM" id="SSF53335">
    <property type="entry name" value="S-adenosyl-L-methionine-dependent methyltransferases"/>
    <property type="match status" value="1"/>
</dbReference>
<organism evidence="3 4">
    <name type="scientific">Actinomadura alba</name>
    <dbReference type="NCBI Taxonomy" id="406431"/>
    <lineage>
        <taxon>Bacteria</taxon>
        <taxon>Bacillati</taxon>
        <taxon>Actinomycetota</taxon>
        <taxon>Actinomycetes</taxon>
        <taxon>Streptosporangiales</taxon>
        <taxon>Thermomonosporaceae</taxon>
        <taxon>Actinomadura</taxon>
    </lineage>
</organism>
<evidence type="ECO:0000313" key="4">
    <source>
        <dbReference type="Proteomes" id="UP000805614"/>
    </source>
</evidence>
<reference evidence="3 4" key="1">
    <citation type="submission" date="2020-06" db="EMBL/GenBank/DDBJ databases">
        <title>Actinomadura xiongansis sp. nov., isolated from soil of Baiyangdian.</title>
        <authorList>
            <person name="Zhang X."/>
        </authorList>
    </citation>
    <scope>NUCLEOTIDE SEQUENCE [LARGE SCALE GENOMIC DNA]</scope>
    <source>
        <strain evidence="3 4">HBUM206468</strain>
    </source>
</reference>
<dbReference type="Gene3D" id="3.40.50.150">
    <property type="entry name" value="Vaccinia Virus protein VP39"/>
    <property type="match status" value="1"/>
</dbReference>
<dbReference type="Proteomes" id="UP000805614">
    <property type="component" value="Unassembled WGS sequence"/>
</dbReference>
<dbReference type="PANTHER" id="PTHR43317:SF1">
    <property type="entry name" value="THERMOSPERMINE SYNTHASE ACAULIS5"/>
    <property type="match status" value="1"/>
</dbReference>
<evidence type="ECO:0000256" key="1">
    <source>
        <dbReference type="ARBA" id="ARBA00023115"/>
    </source>
</evidence>
<dbReference type="InterPro" id="IPR029063">
    <property type="entry name" value="SAM-dependent_MTases_sf"/>
</dbReference>
<dbReference type="PANTHER" id="PTHR43317">
    <property type="entry name" value="THERMOSPERMINE SYNTHASE ACAULIS5"/>
    <property type="match status" value="1"/>
</dbReference>
<evidence type="ECO:0000256" key="2">
    <source>
        <dbReference type="SAM" id="MobiDB-lite"/>
    </source>
</evidence>